<evidence type="ECO:0000256" key="4">
    <source>
        <dbReference type="ARBA" id="ARBA00022989"/>
    </source>
</evidence>
<keyword evidence="4" id="KW-1133">Transmembrane helix</keyword>
<dbReference type="Proteomes" id="UP000256970">
    <property type="component" value="Unassembled WGS sequence"/>
</dbReference>
<dbReference type="EMBL" id="FNXT01000993">
    <property type="protein sequence ID" value="SZX70554.1"/>
    <property type="molecule type" value="Genomic_DNA"/>
</dbReference>
<feature type="region of interest" description="Disordered" evidence="6">
    <location>
        <begin position="393"/>
        <end position="419"/>
    </location>
</feature>
<dbReference type="GO" id="GO:0005737">
    <property type="term" value="C:cytoplasm"/>
    <property type="evidence" value="ECO:0007669"/>
    <property type="project" value="TreeGrafter"/>
</dbReference>
<comment type="similarity">
    <text evidence="2">Belongs to the peroxisomal membrane protein PXMP2/4 family.</text>
</comment>
<keyword evidence="9" id="KW-1185">Reference proteome</keyword>
<keyword evidence="3" id="KW-0812">Transmembrane</keyword>
<sequence length="419" mass="42330">MALSTSLAAAPVAAMTNAAAASPQVELQQSSAAILQPSSVSALPMPEAPALVSDSSEVLLGSMREAVAGGLQEMAASSMTAVGGPVVGEALSAGLTDPSSSSSSSSSSSGSLDATTSSGASISRSPAAAAAANPRQGSIVAQPVSEPASSMNSGHHALLCTLWQRYCSALETSPLLTKVYTGVVGTMLGDLAAQLLSYSQSSAPTPSNSSSSSNSSNQNRKAKSKSSAPKPGFKFDVLRCGRLCLYSAAIGTPMGHYWYEVLEALVMPASPTAPAAVAAKVALDQLLQTPFGMALFFAVMKAMEGRPREVPQELRNKLVPGLLANWKLWPAAQLVNFTVISPEQRILFGNIVGVCWTCVISNMQQSSSGESAAETPKAGASSKTAAAAAAAATGSSAEAGAAADARTLRRSSTPMAASG</sequence>
<proteinExistence type="inferred from homology"/>
<name>A0A383W0J4_TETOB</name>
<comment type="subcellular location">
    <subcellularLocation>
        <location evidence="1">Membrane</location>
        <topology evidence="1">Multi-pass membrane protein</topology>
    </subcellularLocation>
</comment>
<evidence type="ECO:0000256" key="2">
    <source>
        <dbReference type="ARBA" id="ARBA00006824"/>
    </source>
</evidence>
<dbReference type="Pfam" id="PF04117">
    <property type="entry name" value="Mpv17_PMP22"/>
    <property type="match status" value="1"/>
</dbReference>
<dbReference type="AlphaFoldDB" id="A0A383W0J4"/>
<dbReference type="PANTHER" id="PTHR11266:SF17">
    <property type="entry name" value="PROTEIN MPV17"/>
    <property type="match status" value="1"/>
</dbReference>
<feature type="compositionally biased region" description="Low complexity" evidence="6">
    <location>
        <begin position="393"/>
        <end position="405"/>
    </location>
</feature>
<feature type="compositionally biased region" description="Polar residues" evidence="6">
    <location>
        <begin position="410"/>
        <end position="419"/>
    </location>
</feature>
<evidence type="ECO:0000313" key="7">
    <source>
        <dbReference type="EMBL" id="SZX70554.1"/>
    </source>
</evidence>
<dbReference type="InterPro" id="IPR007248">
    <property type="entry name" value="Mpv17_PMP22"/>
</dbReference>
<organism evidence="7 9">
    <name type="scientific">Tetradesmus obliquus</name>
    <name type="common">Green alga</name>
    <name type="synonym">Acutodesmus obliquus</name>
    <dbReference type="NCBI Taxonomy" id="3088"/>
    <lineage>
        <taxon>Eukaryota</taxon>
        <taxon>Viridiplantae</taxon>
        <taxon>Chlorophyta</taxon>
        <taxon>core chlorophytes</taxon>
        <taxon>Chlorophyceae</taxon>
        <taxon>CS clade</taxon>
        <taxon>Sphaeropleales</taxon>
        <taxon>Scenedesmaceae</taxon>
        <taxon>Tetradesmus</taxon>
    </lineage>
</organism>
<feature type="region of interest" description="Disordered" evidence="6">
    <location>
        <begin position="93"/>
        <end position="120"/>
    </location>
</feature>
<dbReference type="PANTHER" id="PTHR11266">
    <property type="entry name" value="PEROXISOMAL MEMBRANE PROTEIN 2, PXMP2 MPV17"/>
    <property type="match status" value="1"/>
</dbReference>
<reference evidence="7 9" key="1">
    <citation type="submission" date="2016-10" db="EMBL/GenBank/DDBJ databases">
        <authorList>
            <person name="Cai Z."/>
        </authorList>
    </citation>
    <scope>NUCLEOTIDE SEQUENCE [LARGE SCALE GENOMIC DNA]</scope>
</reference>
<evidence type="ECO:0000313" key="9">
    <source>
        <dbReference type="Proteomes" id="UP000256970"/>
    </source>
</evidence>
<evidence type="ECO:0008006" key="10">
    <source>
        <dbReference type="Google" id="ProtNLM"/>
    </source>
</evidence>
<keyword evidence="5" id="KW-0472">Membrane</keyword>
<evidence type="ECO:0000256" key="6">
    <source>
        <dbReference type="SAM" id="MobiDB-lite"/>
    </source>
</evidence>
<protein>
    <recommendedName>
        <fullName evidence="10">Peroxisomal membrane protein MPV17</fullName>
    </recommendedName>
</protein>
<dbReference type="STRING" id="3088.A0A383W0J4"/>
<evidence type="ECO:0000313" key="8">
    <source>
        <dbReference type="EMBL" id="SZX79379.1"/>
    </source>
</evidence>
<dbReference type="EMBL" id="FNXT01001364">
    <property type="protein sequence ID" value="SZX79379.1"/>
    <property type="molecule type" value="Genomic_DNA"/>
</dbReference>
<feature type="region of interest" description="Disordered" evidence="6">
    <location>
        <begin position="202"/>
        <end position="229"/>
    </location>
</feature>
<dbReference type="GO" id="GO:0016020">
    <property type="term" value="C:membrane"/>
    <property type="evidence" value="ECO:0007669"/>
    <property type="project" value="UniProtKB-SubCell"/>
</dbReference>
<gene>
    <name evidence="7" type="ORF">BQ4739_LOCUS10758</name>
    <name evidence="8" type="ORF">BQ4739_LOCUS19658</name>
</gene>
<evidence type="ECO:0000256" key="1">
    <source>
        <dbReference type="ARBA" id="ARBA00004141"/>
    </source>
</evidence>
<evidence type="ECO:0000256" key="5">
    <source>
        <dbReference type="ARBA" id="ARBA00023136"/>
    </source>
</evidence>
<accession>A0A383W0J4</accession>
<evidence type="ECO:0000256" key="3">
    <source>
        <dbReference type="ARBA" id="ARBA00022692"/>
    </source>
</evidence>